<dbReference type="PANTHER" id="PTHR31551:SF1">
    <property type="entry name" value="COILED-COIL DOMAIN-CONTAINING PROTEIN 12"/>
    <property type="match status" value="1"/>
</dbReference>
<dbReference type="PANTHER" id="PTHR31551">
    <property type="entry name" value="PRE-MRNA-SPLICING FACTOR CWF18"/>
    <property type="match status" value="1"/>
</dbReference>
<dbReference type="WBParaSite" id="PTRK_0001146300.1">
    <property type="protein sequence ID" value="PTRK_0001146300.1"/>
    <property type="gene ID" value="PTRK_0001146300"/>
</dbReference>
<proteinExistence type="predicted"/>
<accession>A0A0N4ZSI2</accession>
<keyword evidence="1" id="KW-1185">Reference proteome</keyword>
<dbReference type="GO" id="GO:0005684">
    <property type="term" value="C:U2-type spliceosomal complex"/>
    <property type="evidence" value="ECO:0007669"/>
    <property type="project" value="TreeGrafter"/>
</dbReference>
<dbReference type="Proteomes" id="UP000038045">
    <property type="component" value="Unplaced"/>
</dbReference>
<dbReference type="Pfam" id="PF08315">
    <property type="entry name" value="cwf18"/>
    <property type="match status" value="1"/>
</dbReference>
<dbReference type="InterPro" id="IPR013169">
    <property type="entry name" value="mRNA_splic_Cwf18-like"/>
</dbReference>
<dbReference type="GO" id="GO:0071014">
    <property type="term" value="C:post-mRNA release spliceosomal complex"/>
    <property type="evidence" value="ECO:0007669"/>
    <property type="project" value="TreeGrafter"/>
</dbReference>
<organism evidence="1 2">
    <name type="scientific">Parastrongyloides trichosuri</name>
    <name type="common">Possum-specific nematode worm</name>
    <dbReference type="NCBI Taxonomy" id="131310"/>
    <lineage>
        <taxon>Eukaryota</taxon>
        <taxon>Metazoa</taxon>
        <taxon>Ecdysozoa</taxon>
        <taxon>Nematoda</taxon>
        <taxon>Chromadorea</taxon>
        <taxon>Rhabditida</taxon>
        <taxon>Tylenchina</taxon>
        <taxon>Panagrolaimomorpha</taxon>
        <taxon>Strongyloidoidea</taxon>
        <taxon>Strongyloididae</taxon>
        <taxon>Parastrongyloides</taxon>
    </lineage>
</organism>
<evidence type="ECO:0000313" key="2">
    <source>
        <dbReference type="WBParaSite" id="PTRK_0001146300.1"/>
    </source>
</evidence>
<evidence type="ECO:0000313" key="1">
    <source>
        <dbReference type="Proteomes" id="UP000038045"/>
    </source>
</evidence>
<dbReference type="AlphaFoldDB" id="A0A0N4ZSI2"/>
<name>A0A0N4ZSI2_PARTI</name>
<protein>
    <submittedName>
        <fullName evidence="2">Uncharacterized protein</fullName>
    </submittedName>
</protein>
<sequence>MTFQTEEQILEELRDAERFAKTRKRLLLEKKREMEEFRQGLSCVEKEALSQFRSYKPLDHELAAASSLSNEIEGQLHFGDELIKEDLELGKETKISDELDLTELQPKKVDWDLKRDIEKDMVILNNRTEKAICYILMKKYNVQKNEK</sequence>
<dbReference type="STRING" id="131310.A0A0N4ZSI2"/>
<reference evidence="2" key="1">
    <citation type="submission" date="2017-02" db="UniProtKB">
        <authorList>
            <consortium name="WormBaseParasite"/>
        </authorList>
    </citation>
    <scope>IDENTIFICATION</scope>
</reference>